<comment type="caution">
    <text evidence="1">The sequence shown here is derived from an EMBL/GenBank/DDBJ whole genome shotgun (WGS) entry which is preliminary data.</text>
</comment>
<dbReference type="EMBL" id="LAZR01034172">
    <property type="protein sequence ID" value="KKL46055.1"/>
    <property type="molecule type" value="Genomic_DNA"/>
</dbReference>
<evidence type="ECO:0000313" key="1">
    <source>
        <dbReference type="EMBL" id="KKL46055.1"/>
    </source>
</evidence>
<gene>
    <name evidence="1" type="ORF">LCGC14_2349470</name>
</gene>
<accession>A0A0F9EMA9</accession>
<feature type="non-terminal residue" evidence="1">
    <location>
        <position position="1"/>
    </location>
</feature>
<dbReference type="AlphaFoldDB" id="A0A0F9EMA9"/>
<protein>
    <submittedName>
        <fullName evidence="1">Uncharacterized protein</fullName>
    </submittedName>
</protein>
<proteinExistence type="predicted"/>
<organism evidence="1">
    <name type="scientific">marine sediment metagenome</name>
    <dbReference type="NCBI Taxonomy" id="412755"/>
    <lineage>
        <taxon>unclassified sequences</taxon>
        <taxon>metagenomes</taxon>
        <taxon>ecological metagenomes</taxon>
    </lineage>
</organism>
<reference evidence="1" key="1">
    <citation type="journal article" date="2015" name="Nature">
        <title>Complex archaea that bridge the gap between prokaryotes and eukaryotes.</title>
        <authorList>
            <person name="Spang A."/>
            <person name="Saw J.H."/>
            <person name="Jorgensen S.L."/>
            <person name="Zaremba-Niedzwiedzka K."/>
            <person name="Martijn J."/>
            <person name="Lind A.E."/>
            <person name="van Eijk R."/>
            <person name="Schleper C."/>
            <person name="Guy L."/>
            <person name="Ettema T.J."/>
        </authorList>
    </citation>
    <scope>NUCLEOTIDE SEQUENCE</scope>
</reference>
<sequence>DHGPGPASGPEQSYGSTMWFSNCCTKAAERDNARIGHVGHNPLRSKAGQTNPSITTMRNEMITSKATVLQTLKAGGYISRGIASGFWLNFGNAARRKRVSWKSAIRELVTDGTIVRTDDHTSRVGETWGVSCSTERFERIMQPLMKHFKQLRKEKGVPTDDGDYLGEQLDRVGRYIWDHWDD</sequence>
<name>A0A0F9EMA9_9ZZZZ</name>